<dbReference type="Proteomes" id="UP000306050">
    <property type="component" value="Chromosome SGRAM_10"/>
</dbReference>
<dbReference type="KEGG" id="sgra:EX895_001304"/>
<reference evidence="2 3" key="1">
    <citation type="submission" date="2019-05" db="EMBL/GenBank/DDBJ databases">
        <title>Sporisorium graminicola CBS 10092 draft sequencing and annotation.</title>
        <authorList>
            <person name="Solano-Gonzalez S."/>
            <person name="Caddick M.X."/>
            <person name="Darby A."/>
        </authorList>
    </citation>
    <scope>NUCLEOTIDE SEQUENCE [LARGE SCALE GENOMIC DNA]</scope>
    <source>
        <strain evidence="2 3">CBS 10092</strain>
    </source>
</reference>
<gene>
    <name evidence="2" type="ORF">EX895_001304</name>
</gene>
<evidence type="ECO:0000313" key="2">
    <source>
        <dbReference type="EMBL" id="TKY90006.1"/>
    </source>
</evidence>
<organism evidence="2 3">
    <name type="scientific">Sporisorium graminicola</name>
    <dbReference type="NCBI Taxonomy" id="280036"/>
    <lineage>
        <taxon>Eukaryota</taxon>
        <taxon>Fungi</taxon>
        <taxon>Dikarya</taxon>
        <taxon>Basidiomycota</taxon>
        <taxon>Ustilaginomycotina</taxon>
        <taxon>Ustilaginomycetes</taxon>
        <taxon>Ustilaginales</taxon>
        <taxon>Ustilaginaceae</taxon>
        <taxon>Sporisorium</taxon>
    </lineage>
</organism>
<keyword evidence="3" id="KW-1185">Reference proteome</keyword>
<keyword evidence="1" id="KW-0472">Membrane</keyword>
<accession>A0A4U7KZZ7</accession>
<dbReference type="RefSeq" id="XP_029741991.1">
    <property type="nucleotide sequence ID" value="XM_029881903.1"/>
</dbReference>
<dbReference type="AlphaFoldDB" id="A0A4U7KZZ7"/>
<proteinExistence type="predicted"/>
<evidence type="ECO:0000256" key="1">
    <source>
        <dbReference type="SAM" id="Phobius"/>
    </source>
</evidence>
<keyword evidence="1" id="KW-1133">Transmembrane helix</keyword>
<dbReference type="GeneID" id="40724199"/>
<dbReference type="EMBL" id="SRRM01000003">
    <property type="protein sequence ID" value="TKY90006.1"/>
    <property type="molecule type" value="Genomic_DNA"/>
</dbReference>
<feature type="transmembrane region" description="Helical" evidence="1">
    <location>
        <begin position="99"/>
        <end position="116"/>
    </location>
</feature>
<sequence length="269" mass="29044">MTSYSFINASAPVKAECILQGTQGRALHCGSYYLTNVSGATQLNGSCLHSQFPDNQNFRTGYSIVGGRDLTDCTTFYALVSTSSSSGSTTKPKGSKMRLLAVFSILAAILPYASAARPMPRTDLGRHFDKGSILERQVQQEFVITRAASHVDGETIALSADVCGPGKMMGQYVGKLTFNESEPISRNARQVFDSTVSYPSPVADSTLGAESIVTYDLDCDGGCGHITFTPFLYRVEGDFRPGGPYGYRRDTPRTLSGAEQFGRFNVVCK</sequence>
<protein>
    <submittedName>
        <fullName evidence="2">Uncharacterized protein</fullName>
    </submittedName>
</protein>
<comment type="caution">
    <text evidence="2">The sequence shown here is derived from an EMBL/GenBank/DDBJ whole genome shotgun (WGS) entry which is preliminary data.</text>
</comment>
<keyword evidence="1" id="KW-0812">Transmembrane</keyword>
<evidence type="ECO:0000313" key="3">
    <source>
        <dbReference type="Proteomes" id="UP000306050"/>
    </source>
</evidence>
<name>A0A4U7KZZ7_9BASI</name>